<dbReference type="Proteomes" id="UP001141253">
    <property type="component" value="Chromosome 12"/>
</dbReference>
<dbReference type="InterPro" id="IPR011989">
    <property type="entry name" value="ARM-like"/>
</dbReference>
<sequence length="94" mass="11081">MGFEEYSKNKLVDTIHFMEILTLKDSVKKDTFFHKLPNVAEQLPCQIVLKRQVLQTIVKLFSSNNHVIRARLVQHMESHCQHKLLMSNFLNVLF</sequence>
<comment type="caution">
    <text evidence="1">The sequence shown here is derived from an EMBL/GenBank/DDBJ whole genome shotgun (WGS) entry which is preliminary data.</text>
</comment>
<reference evidence="1" key="2">
    <citation type="journal article" date="2023" name="Int. J. Mol. Sci.">
        <title>De Novo Assembly and Annotation of 11 Diverse Shrub Willow (Salix) Genomes Reveals Novel Gene Organization in Sex-Linked Regions.</title>
        <authorList>
            <person name="Hyden B."/>
            <person name="Feng K."/>
            <person name="Yates T.B."/>
            <person name="Jawdy S."/>
            <person name="Cereghino C."/>
            <person name="Smart L.B."/>
            <person name="Muchero W."/>
        </authorList>
    </citation>
    <scope>NUCLEOTIDE SEQUENCE</scope>
    <source>
        <tissue evidence="1">Shoot tip</tissue>
    </source>
</reference>
<organism evidence="1 2">
    <name type="scientific">Salix suchowensis</name>
    <dbReference type="NCBI Taxonomy" id="1278906"/>
    <lineage>
        <taxon>Eukaryota</taxon>
        <taxon>Viridiplantae</taxon>
        <taxon>Streptophyta</taxon>
        <taxon>Embryophyta</taxon>
        <taxon>Tracheophyta</taxon>
        <taxon>Spermatophyta</taxon>
        <taxon>Magnoliopsida</taxon>
        <taxon>eudicotyledons</taxon>
        <taxon>Gunneridae</taxon>
        <taxon>Pentapetalae</taxon>
        <taxon>rosids</taxon>
        <taxon>fabids</taxon>
        <taxon>Malpighiales</taxon>
        <taxon>Salicaceae</taxon>
        <taxon>Saliceae</taxon>
        <taxon>Salix</taxon>
    </lineage>
</organism>
<gene>
    <name evidence="1" type="ORF">OIU77_000650</name>
</gene>
<evidence type="ECO:0000313" key="1">
    <source>
        <dbReference type="EMBL" id="KAJ6375725.1"/>
    </source>
</evidence>
<evidence type="ECO:0000313" key="2">
    <source>
        <dbReference type="Proteomes" id="UP001141253"/>
    </source>
</evidence>
<dbReference type="EMBL" id="JAPFFI010000010">
    <property type="protein sequence ID" value="KAJ6375725.1"/>
    <property type="molecule type" value="Genomic_DNA"/>
</dbReference>
<reference evidence="1" key="1">
    <citation type="submission" date="2022-10" db="EMBL/GenBank/DDBJ databases">
        <authorList>
            <person name="Hyden B.L."/>
            <person name="Feng K."/>
            <person name="Yates T."/>
            <person name="Jawdy S."/>
            <person name="Smart L.B."/>
            <person name="Muchero W."/>
        </authorList>
    </citation>
    <scope>NUCLEOTIDE SEQUENCE</scope>
    <source>
        <tissue evidence="1">Shoot tip</tissue>
    </source>
</reference>
<protein>
    <submittedName>
        <fullName evidence="1">Uncharacterized protein</fullName>
    </submittedName>
</protein>
<dbReference type="Gene3D" id="1.25.10.10">
    <property type="entry name" value="Leucine-rich Repeat Variant"/>
    <property type="match status" value="1"/>
</dbReference>
<keyword evidence="2" id="KW-1185">Reference proteome</keyword>
<proteinExistence type="predicted"/>
<accession>A0ABQ9B7J2</accession>
<name>A0ABQ9B7J2_9ROSI</name>